<dbReference type="EC" id="3.5.2.9" evidence="1"/>
<organism evidence="1 2">
    <name type="scientific">Microbacterium betulae</name>
    <dbReference type="NCBI Taxonomy" id="2981139"/>
    <lineage>
        <taxon>Bacteria</taxon>
        <taxon>Bacillati</taxon>
        <taxon>Actinomycetota</taxon>
        <taxon>Actinomycetes</taxon>
        <taxon>Micrococcales</taxon>
        <taxon>Microbacteriaceae</taxon>
        <taxon>Microbacterium</taxon>
    </lineage>
</organism>
<dbReference type="NCBIfam" id="NF003814">
    <property type="entry name" value="PRK05406.1-3"/>
    <property type="match status" value="1"/>
</dbReference>
<dbReference type="Proteomes" id="UP001305498">
    <property type="component" value="Chromosome"/>
</dbReference>
<reference evidence="1 2" key="1">
    <citation type="submission" date="2023-02" db="EMBL/GenBank/DDBJ databases">
        <title>Microbacterium betulae sp. nov., isolated from birch wood.</title>
        <authorList>
            <person name="Pasciak M."/>
            <person name="Pawlik K.J."/>
            <person name="Martynowski D."/>
            <person name="Laczmanski L."/>
            <person name="Ciekot J."/>
            <person name="Szponar B."/>
            <person name="Wojcik-Fatla A."/>
            <person name="Mackiewicz B."/>
            <person name="Farian E."/>
            <person name="Cholewa G."/>
            <person name="Cholewa A."/>
            <person name="Dutkiewicz J."/>
        </authorList>
    </citation>
    <scope>NUCLEOTIDE SEQUENCE [LARGE SCALE GENOMIC DNA]</scope>
    <source>
        <strain evidence="1 2">AB</strain>
    </source>
</reference>
<dbReference type="GO" id="GO:0017168">
    <property type="term" value="F:5-oxoprolinase (ATP-hydrolyzing) activity"/>
    <property type="evidence" value="ECO:0007669"/>
    <property type="project" value="UniProtKB-EC"/>
</dbReference>
<dbReference type="Gene3D" id="3.20.20.370">
    <property type="entry name" value="Glycoside hydrolase/deacetylase"/>
    <property type="match status" value="1"/>
</dbReference>
<dbReference type="SUPFAM" id="SSF88713">
    <property type="entry name" value="Glycoside hydrolase/deacetylase"/>
    <property type="match status" value="1"/>
</dbReference>
<gene>
    <name evidence="1" type="primary">pxpA</name>
    <name evidence="1" type="ORF">N8K70_16280</name>
</gene>
<dbReference type="PANTHER" id="PTHR30292:SF0">
    <property type="entry name" value="5-OXOPROLINASE SUBUNIT A"/>
    <property type="match status" value="1"/>
</dbReference>
<accession>A0AA97FH68</accession>
<dbReference type="AlphaFoldDB" id="A0AA97FH68"/>
<dbReference type="KEGG" id="mbet:N8K70_16280"/>
<name>A0AA97FH68_9MICO</name>
<sequence length="248" mass="25989">MARTGRILINSDMGEAFGLHTFGNDPDLLRIVDLANVACGFHAGDPGIMRETVALATESGVRVGAHPGLPDLVGFGRRRMALRPDEAADLVVYQTGALVGFLDAVGEPLSHIKPHGALWGMLAADADLMRAVARAVKAFDVPFLGLADTAHESVCAEAGVPFVGELYVDMDYNADGTLALARSARRTDPAAAAERVAKALAGEPVASVDGTPVDVRFQSVCVHSDSPDAPDVARAVRAVVDARTPRED</sequence>
<dbReference type="PANTHER" id="PTHR30292">
    <property type="entry name" value="UNCHARACTERIZED PROTEIN YBGL-RELATED"/>
    <property type="match status" value="1"/>
</dbReference>
<keyword evidence="2" id="KW-1185">Reference proteome</keyword>
<keyword evidence="1" id="KW-0378">Hydrolase</keyword>
<dbReference type="Pfam" id="PF03746">
    <property type="entry name" value="LamB_YcsF"/>
    <property type="match status" value="1"/>
</dbReference>
<dbReference type="RefSeq" id="WP_317139402.1">
    <property type="nucleotide sequence ID" value="NZ_CP118157.1"/>
</dbReference>
<dbReference type="EMBL" id="CP118157">
    <property type="protein sequence ID" value="WOF22930.1"/>
    <property type="molecule type" value="Genomic_DNA"/>
</dbReference>
<evidence type="ECO:0000313" key="2">
    <source>
        <dbReference type="Proteomes" id="UP001305498"/>
    </source>
</evidence>
<proteinExistence type="predicted"/>
<dbReference type="GO" id="GO:0005975">
    <property type="term" value="P:carbohydrate metabolic process"/>
    <property type="evidence" value="ECO:0007669"/>
    <property type="project" value="InterPro"/>
</dbReference>
<protein>
    <submittedName>
        <fullName evidence="1">5-oxoprolinase subunit PxpA</fullName>
        <ecNumber evidence="1">3.5.2.9</ecNumber>
    </submittedName>
</protein>
<dbReference type="InterPro" id="IPR005501">
    <property type="entry name" value="LamB/YcsF/PxpA-like"/>
</dbReference>
<evidence type="ECO:0000313" key="1">
    <source>
        <dbReference type="EMBL" id="WOF22930.1"/>
    </source>
</evidence>
<dbReference type="InterPro" id="IPR011330">
    <property type="entry name" value="Glyco_hydro/deAcase_b/a-brl"/>
</dbReference>